<keyword evidence="2" id="KW-0732">Signal</keyword>
<keyword evidence="1" id="KW-0472">Membrane</keyword>
<feature type="chain" id="PRO_5040364968" evidence="2">
    <location>
        <begin position="24"/>
        <end position="798"/>
    </location>
</feature>
<keyword evidence="1" id="KW-0812">Transmembrane</keyword>
<protein>
    <submittedName>
        <fullName evidence="4">BETA-ARABINOFURANOSYLTRANSFERASE RAY1</fullName>
    </submittedName>
</protein>
<feature type="transmembrane region" description="Helical" evidence="1">
    <location>
        <begin position="774"/>
        <end position="794"/>
    </location>
</feature>
<evidence type="ECO:0000313" key="4">
    <source>
        <dbReference type="EMBL" id="KAJ6721912.1"/>
    </source>
</evidence>
<dbReference type="OrthoDB" id="540503at2759"/>
<gene>
    <name evidence="4" type="ORF">OIU85_024951</name>
</gene>
<dbReference type="PANTHER" id="PTHR47483">
    <property type="entry name" value="BETA-ARABINOFURANOSYLTRANSFERASE RAY1"/>
    <property type="match status" value="1"/>
</dbReference>
<dbReference type="GO" id="GO:0016757">
    <property type="term" value="F:glycosyltransferase activity"/>
    <property type="evidence" value="ECO:0007669"/>
    <property type="project" value="InterPro"/>
</dbReference>
<organism evidence="4 5">
    <name type="scientific">Salix viminalis</name>
    <name type="common">Common osier</name>
    <name type="synonym">Basket willow</name>
    <dbReference type="NCBI Taxonomy" id="40686"/>
    <lineage>
        <taxon>Eukaryota</taxon>
        <taxon>Viridiplantae</taxon>
        <taxon>Streptophyta</taxon>
        <taxon>Embryophyta</taxon>
        <taxon>Tracheophyta</taxon>
        <taxon>Spermatophyta</taxon>
        <taxon>Magnoliopsida</taxon>
        <taxon>eudicotyledons</taxon>
        <taxon>Gunneridae</taxon>
        <taxon>Pentapetalae</taxon>
        <taxon>rosids</taxon>
        <taxon>fabids</taxon>
        <taxon>Malpighiales</taxon>
        <taxon>Salicaceae</taxon>
        <taxon>Saliceae</taxon>
        <taxon>Salix</taxon>
    </lineage>
</organism>
<evidence type="ECO:0000256" key="2">
    <source>
        <dbReference type="SAM" id="SignalP"/>
    </source>
</evidence>
<keyword evidence="1" id="KW-1133">Transmembrane helix</keyword>
<comment type="caution">
    <text evidence="4">The sequence shown here is derived from an EMBL/GenBank/DDBJ whole genome shotgun (WGS) entry which is preliminary data.</text>
</comment>
<feature type="signal peptide" evidence="2">
    <location>
        <begin position="1"/>
        <end position="23"/>
    </location>
</feature>
<dbReference type="EMBL" id="JAPFFL010000006">
    <property type="protein sequence ID" value="KAJ6721912.1"/>
    <property type="molecule type" value="Genomic_DNA"/>
</dbReference>
<evidence type="ECO:0000313" key="5">
    <source>
        <dbReference type="Proteomes" id="UP001151529"/>
    </source>
</evidence>
<reference evidence="4" key="1">
    <citation type="submission" date="2022-11" db="EMBL/GenBank/DDBJ databases">
        <authorList>
            <person name="Hyden B.L."/>
            <person name="Feng K."/>
            <person name="Yates T."/>
            <person name="Jawdy S."/>
            <person name="Smart L.B."/>
            <person name="Muchero W."/>
        </authorList>
    </citation>
    <scope>NUCLEOTIDE SEQUENCE</scope>
    <source>
        <tissue evidence="4">Shoot tip</tissue>
    </source>
</reference>
<evidence type="ECO:0000256" key="1">
    <source>
        <dbReference type="SAM" id="Phobius"/>
    </source>
</evidence>
<dbReference type="Pfam" id="PF03407">
    <property type="entry name" value="Nucleotid_trans"/>
    <property type="match status" value="1"/>
</dbReference>
<keyword evidence="5" id="KW-1185">Reference proteome</keyword>
<feature type="domain" description="Nucleotide-diphospho-sugar transferase" evidence="3">
    <location>
        <begin position="475"/>
        <end position="601"/>
    </location>
</feature>
<dbReference type="InterPro" id="IPR044575">
    <property type="entry name" value="RAY1-like"/>
</dbReference>
<proteinExistence type="predicted"/>
<dbReference type="InterPro" id="IPR005069">
    <property type="entry name" value="Nucl-diP-sugar_transferase"/>
</dbReference>
<dbReference type="Proteomes" id="UP001151529">
    <property type="component" value="Chromosome 10"/>
</dbReference>
<name>A0A9Q0U1X1_SALVM</name>
<evidence type="ECO:0000259" key="3">
    <source>
        <dbReference type="Pfam" id="PF03407"/>
    </source>
</evidence>
<dbReference type="AlphaFoldDB" id="A0A9Q0U1X1"/>
<dbReference type="PANTHER" id="PTHR47483:SF1">
    <property type="entry name" value="BETA-ARABINOFURANOSYLTRANSFERASE RAY1"/>
    <property type="match status" value="1"/>
</dbReference>
<reference evidence="4" key="2">
    <citation type="journal article" date="2023" name="Int. J. Mol. Sci.">
        <title>De Novo Assembly and Annotation of 11 Diverse Shrub Willow (Salix) Genomes Reveals Novel Gene Organization in Sex-Linked Regions.</title>
        <authorList>
            <person name="Hyden B."/>
            <person name="Feng K."/>
            <person name="Yates T.B."/>
            <person name="Jawdy S."/>
            <person name="Cereghino C."/>
            <person name="Smart L.B."/>
            <person name="Muchero W."/>
        </authorList>
    </citation>
    <scope>NUCLEOTIDE SEQUENCE [LARGE SCALE GENOMIC DNA]</scope>
    <source>
        <tissue evidence="4">Shoot tip</tissue>
    </source>
</reference>
<accession>A0A9Q0U1X1</accession>
<sequence>MQLWLVWLYGFVLIAVSWYATQRLPPSSLELTRPRGLSHPLITIFSAPTAPGSDQTLAIRSWLALSPQITVVLFTQHPSFASAFGSRVLVDSTIDFTFLGTPFFHSMLEKSRLYTTAITVFVDPRTVLVPDLISTLNYAYELDRDWLLVASLRNVSYFPFRLDDAGEHWLREDGQRVRRQELQEMLGRHWQWSHCEEDRMLMAWNNRNLPLHNGVLPPFLYGKGFHNHWIINEAVFSEFRLVFDASRTISCFSVNYPEHRPEQPGRGSSVLEIDNRSWEDSGNSHLGALYGSMFFHEINYTGLVKLLNYEGQYIFTDITEDSVYPSACQTGSQWTRRVLRSFTKRKDVGSAENVKSQNRILNCSLRDRLKSSGSLDFPFSLESLLSITADKNKTVVLAVAGYSYKDMLMSWVCRLRLLQVTNFIICALDHETYQFSVLQGLPVFHDPSAPRNISFDDCHFGTTCFQRVTKVKSRMSDEYNDSGAINLPRRLNSGFYFARSDVSTVAAMEKVVKHAATSNLSEQPSFYDTLCGEGGSYRISDNRCVEPETNLTVHFLDRNLFPNGAYLNLWQKKNVKKTCMKKGCLVLHNNWISGRMNKLNRQVVSGLSRGKQTEPRRKRELEGGPISVDLCIQSRDIRVKIVHPGVFKNPQESMIWPDEKLLPGHIYLIIPSTTAQKLTHKHKGTVRVKGFAEGKDEIIDVNITSDASRYISEKSVGSAREFYTSKDRWPRYKVKRTVKACPHFPRQGLLGDQGGNPAWILHKKFLHDVIYHHAFWYVVLPSSSFSYLLFVRVLKHIK</sequence>